<evidence type="ECO:0008006" key="3">
    <source>
        <dbReference type="Google" id="ProtNLM"/>
    </source>
</evidence>
<protein>
    <recommendedName>
        <fullName evidence="3">Aspartyl protease</fullName>
    </recommendedName>
</protein>
<evidence type="ECO:0000313" key="1">
    <source>
        <dbReference type="EMBL" id="SFB72095.1"/>
    </source>
</evidence>
<dbReference type="Gene3D" id="2.40.70.10">
    <property type="entry name" value="Acid Proteases"/>
    <property type="match status" value="1"/>
</dbReference>
<proteinExistence type="predicted"/>
<name>A0A1I1DAY2_9FLAO</name>
<dbReference type="InterPro" id="IPR021109">
    <property type="entry name" value="Peptidase_aspartic_dom_sf"/>
</dbReference>
<reference evidence="2" key="1">
    <citation type="submission" date="2016-10" db="EMBL/GenBank/DDBJ databases">
        <authorList>
            <person name="Varghese N."/>
            <person name="Submissions S."/>
        </authorList>
    </citation>
    <scope>NUCLEOTIDE SEQUENCE [LARGE SCALE GENOMIC DNA]</scope>
    <source>
        <strain evidence="2">DSM 24499</strain>
    </source>
</reference>
<keyword evidence="2" id="KW-1185">Reference proteome</keyword>
<organism evidence="1 2">
    <name type="scientific">Zunongwangia mangrovi</name>
    <dbReference type="NCBI Taxonomy" id="1334022"/>
    <lineage>
        <taxon>Bacteria</taxon>
        <taxon>Pseudomonadati</taxon>
        <taxon>Bacteroidota</taxon>
        <taxon>Flavobacteriia</taxon>
        <taxon>Flavobacteriales</taxon>
        <taxon>Flavobacteriaceae</taxon>
        <taxon>Zunongwangia</taxon>
    </lineage>
</organism>
<dbReference type="RefSeq" id="WP_092539587.1">
    <property type="nucleotide sequence ID" value="NZ_FOKV01000001.1"/>
</dbReference>
<sequence>MSRSSYPLTIDNKNQLKPKLPLKLTNPENGKCISVLALVDSGAEKCTFPMMIAINLGIPLNKSTESKTRTAGISGQGLETYSFKIKIDILNMQRNSIVKTMNLEVSFIKNNSIPPLVGTADFLENFNLMINYPQKSLTLEW</sequence>
<gene>
    <name evidence="1" type="ORF">SAMN04487907_101254</name>
</gene>
<dbReference type="STRING" id="1334022.SAMN04487907_101254"/>
<accession>A0A1I1DAY2</accession>
<dbReference type="Proteomes" id="UP000199438">
    <property type="component" value="Unassembled WGS sequence"/>
</dbReference>
<evidence type="ECO:0000313" key="2">
    <source>
        <dbReference type="Proteomes" id="UP000199438"/>
    </source>
</evidence>
<dbReference type="OrthoDB" id="1495887at2"/>
<dbReference type="EMBL" id="FOKV01000001">
    <property type="protein sequence ID" value="SFB72095.1"/>
    <property type="molecule type" value="Genomic_DNA"/>
</dbReference>
<dbReference type="AlphaFoldDB" id="A0A1I1DAY2"/>